<evidence type="ECO:0000313" key="2">
    <source>
        <dbReference type="EMBL" id="ACX76307.1"/>
    </source>
</evidence>
<sequence length="145" mass="16824">MKKTINVMNLVVATMIFMWMESQDFFVHFLDVPYMYGQVELLYLIILNLVLLNVFELSPKISLVCSVLIMLLFPFTGGRFRVDGCSYYLVVEKIIWNIIGVRFVLPSDLTYFIAYSLVPTIIYSMYLLLFIFGAVAVFRKMKAKA</sequence>
<gene>
    <name evidence="2" type="ordered locus">Fisuc_2724</name>
    <name evidence="3" type="ordered locus">FSU_3295</name>
</gene>
<keyword evidence="1" id="KW-0472">Membrane</keyword>
<evidence type="ECO:0000313" key="5">
    <source>
        <dbReference type="Proteomes" id="UP000001497"/>
    </source>
</evidence>
<keyword evidence="1" id="KW-0812">Transmembrane</keyword>
<proteinExistence type="predicted"/>
<dbReference type="Proteomes" id="UP000001497">
    <property type="component" value="Chromosome"/>
</dbReference>
<keyword evidence="1" id="KW-1133">Transmembrane helix</keyword>
<accession>C9RN55</accession>
<reference evidence="2 5" key="1">
    <citation type="submission" date="2009-10" db="EMBL/GenBank/DDBJ databases">
        <title>Complete sequence of Fibrobacter succinogenes subsp. succinogenes S85.</title>
        <authorList>
            <consortium name="US DOE Joint Genome Institute"/>
            <person name="Lucas S."/>
            <person name="Copeland A."/>
            <person name="Lapidus A."/>
            <person name="Glavina del Rio T."/>
            <person name="Tice H."/>
            <person name="Bruce D."/>
            <person name="Goodwin L."/>
            <person name="Pitluck S."/>
            <person name="Chertkov O."/>
            <person name="Detter J.C."/>
            <person name="Han C."/>
            <person name="Tapia R."/>
            <person name="Larimer F."/>
            <person name="Land M."/>
            <person name="Hauser L."/>
            <person name="Kyrpides N."/>
            <person name="Mikhailova N."/>
            <person name="Weimer P.J."/>
            <person name="Stevenson D.M."/>
            <person name="Boyum J."/>
            <person name="Brumm P.I."/>
            <person name="Mead D."/>
        </authorList>
    </citation>
    <scope>NUCLEOTIDE SEQUENCE [LARGE SCALE GENOMIC DNA]</scope>
    <source>
        <strain evidence="5">ATCC 19169 / S85</strain>
        <strain evidence="2">S85</strain>
    </source>
</reference>
<dbReference type="EMBL" id="CP001792">
    <property type="protein sequence ID" value="ACX76307.1"/>
    <property type="molecule type" value="Genomic_DNA"/>
</dbReference>
<evidence type="ECO:0000313" key="3">
    <source>
        <dbReference type="EMBL" id="ADL24973.1"/>
    </source>
</evidence>
<reference evidence="3" key="3">
    <citation type="submission" date="2010-08" db="EMBL/GenBank/DDBJ databases">
        <authorList>
            <person name="Durkin A.S."/>
            <person name="Nelson K.E."/>
            <person name="Morrison M."/>
            <person name="Forsberg C.W."/>
            <person name="Wilson D.B."/>
            <person name="Russell J.B."/>
            <person name="Cann I.K.O."/>
            <person name="Mackie R.I."/>
            <person name="White B.A."/>
        </authorList>
    </citation>
    <scope>NUCLEOTIDE SEQUENCE</scope>
    <source>
        <strain evidence="3">S85</strain>
    </source>
</reference>
<protein>
    <submittedName>
        <fullName evidence="3">Putative membrane protein</fullName>
    </submittedName>
</protein>
<name>C9RN55_FIBSS</name>
<dbReference type="Proteomes" id="UP000000517">
    <property type="component" value="Chromosome"/>
</dbReference>
<organism evidence="3 4">
    <name type="scientific">Fibrobacter succinogenes (strain ATCC 19169 / S85)</name>
    <dbReference type="NCBI Taxonomy" id="59374"/>
    <lineage>
        <taxon>Bacteria</taxon>
        <taxon>Pseudomonadati</taxon>
        <taxon>Fibrobacterota</taxon>
        <taxon>Fibrobacteria</taxon>
        <taxon>Fibrobacterales</taxon>
        <taxon>Fibrobacteraceae</taxon>
        <taxon>Fibrobacter</taxon>
    </lineage>
</organism>
<dbReference type="AlphaFoldDB" id="C9RN55"/>
<dbReference type="EMBL" id="CP002158">
    <property type="protein sequence ID" value="ADL24973.1"/>
    <property type="molecule type" value="Genomic_DNA"/>
</dbReference>
<feature type="transmembrane region" description="Helical" evidence="1">
    <location>
        <begin position="7"/>
        <end position="29"/>
    </location>
</feature>
<dbReference type="KEGG" id="fsc:FSU_3295"/>
<dbReference type="KEGG" id="fsu:Fisuc_2724"/>
<dbReference type="HOGENOM" id="CLU_1783980_0_0_0"/>
<dbReference type="RefSeq" id="WP_014547316.1">
    <property type="nucleotide sequence ID" value="NC_013410.1"/>
</dbReference>
<keyword evidence="5" id="KW-1185">Reference proteome</keyword>
<evidence type="ECO:0000313" key="4">
    <source>
        <dbReference type="Proteomes" id="UP000000517"/>
    </source>
</evidence>
<feature type="transmembrane region" description="Helical" evidence="1">
    <location>
        <begin position="41"/>
        <end position="73"/>
    </location>
</feature>
<evidence type="ECO:0000256" key="1">
    <source>
        <dbReference type="SAM" id="Phobius"/>
    </source>
</evidence>
<reference evidence="4" key="2">
    <citation type="submission" date="2010-08" db="EMBL/GenBank/DDBJ databases">
        <title>Complete sequence of Fibrobacter succinogenes subsp. succinogenes S85.</title>
        <authorList>
            <person name="Durkin A.S."/>
            <person name="Nelson K.E."/>
            <person name="Morrison M."/>
            <person name="Forsberg C.W."/>
            <person name="Wilson D.B."/>
            <person name="Russell J.B."/>
            <person name="Cann I.K.O."/>
            <person name="Mackie R.I."/>
            <person name="White B.A."/>
        </authorList>
    </citation>
    <scope>NUCLEOTIDE SEQUENCE [LARGE SCALE GENOMIC DNA]</scope>
    <source>
        <strain evidence="4">ATCC 19169 / S85</strain>
    </source>
</reference>
<feature type="transmembrane region" description="Helical" evidence="1">
    <location>
        <begin position="111"/>
        <end position="138"/>
    </location>
</feature>